<evidence type="ECO:0000313" key="2">
    <source>
        <dbReference type="Proteomes" id="UP000662314"/>
    </source>
</evidence>
<keyword evidence="2" id="KW-1185">Reference proteome</keyword>
<dbReference type="EMBL" id="JAECZA010000007">
    <property type="protein sequence ID" value="MBH8572066.1"/>
    <property type="molecule type" value="Genomic_DNA"/>
</dbReference>
<proteinExistence type="predicted"/>
<gene>
    <name evidence="1" type="ORF">I8752_03265</name>
</gene>
<evidence type="ECO:0000313" key="1">
    <source>
        <dbReference type="EMBL" id="MBH8572066.1"/>
    </source>
</evidence>
<reference evidence="1 2" key="1">
    <citation type="journal article" date="2021" name="Int. J. Syst. Evol. Microbiol.">
        <title>Amazonocrinis nigriterrae gen. nov., sp. nov., Atlanticothrix silvestris gen. nov., sp. nov. and Dendronalium phyllosphericum gen. nov., sp. nov., nostocacean cyanobacteria from Brazilian environments.</title>
        <authorList>
            <person name="Alvarenga D.O."/>
            <person name="Andreote A.P.D."/>
            <person name="Branco L.H.Z."/>
            <person name="Delbaje E."/>
            <person name="Cruz R.B."/>
            <person name="Varani A.M."/>
            <person name="Fiore M.F."/>
        </authorList>
    </citation>
    <scope>NUCLEOTIDE SEQUENCE [LARGE SCALE GENOMIC DNA]</scope>
    <source>
        <strain evidence="1 2">CENA369</strain>
    </source>
</reference>
<dbReference type="AlphaFoldDB" id="A0A8J7LCL1"/>
<comment type="caution">
    <text evidence="1">The sequence shown here is derived from an EMBL/GenBank/DDBJ whole genome shotgun (WGS) entry which is preliminary data.</text>
</comment>
<dbReference type="Proteomes" id="UP000662314">
    <property type="component" value="Unassembled WGS sequence"/>
</dbReference>
<accession>A0A8J7LCL1</accession>
<organism evidence="1 2">
    <name type="scientific">Dendronalium phyllosphericum CENA369</name>
    <dbReference type="NCBI Taxonomy" id="1725256"/>
    <lineage>
        <taxon>Bacteria</taxon>
        <taxon>Bacillati</taxon>
        <taxon>Cyanobacteriota</taxon>
        <taxon>Cyanophyceae</taxon>
        <taxon>Nostocales</taxon>
        <taxon>Nostocaceae</taxon>
        <taxon>Dendronalium</taxon>
        <taxon>Dendronalium phyllosphericum</taxon>
    </lineage>
</organism>
<sequence>MTAYTGTYFKRQIDWYQQSPEITDANQRCYARRGERFLVSSYRRPVNESPVREDNRNSRYFGNIEYPGDYWEVTFQNLPSRCSSQLNQGGQTWFVYRRHVSIR</sequence>
<name>A0A8J7LCL1_9NOST</name>
<protein>
    <submittedName>
        <fullName evidence="1">Uncharacterized protein</fullName>
    </submittedName>
</protein>